<evidence type="ECO:0000256" key="4">
    <source>
        <dbReference type="ARBA" id="ARBA00022475"/>
    </source>
</evidence>
<dbReference type="InterPro" id="IPR050277">
    <property type="entry name" value="Sodium:Solute_Symporter"/>
</dbReference>
<evidence type="ECO:0000256" key="13">
    <source>
        <dbReference type="RuleBase" id="RU362091"/>
    </source>
</evidence>
<evidence type="ECO:0000256" key="6">
    <source>
        <dbReference type="ARBA" id="ARBA00022847"/>
    </source>
</evidence>
<gene>
    <name evidence="15" type="ORF">JIN87_06275</name>
</gene>
<feature type="transmembrane region" description="Helical" evidence="14">
    <location>
        <begin position="233"/>
        <end position="258"/>
    </location>
</feature>
<feature type="transmembrane region" description="Helical" evidence="14">
    <location>
        <begin position="406"/>
        <end position="427"/>
    </location>
</feature>
<dbReference type="GO" id="GO:0015293">
    <property type="term" value="F:symporter activity"/>
    <property type="evidence" value="ECO:0007669"/>
    <property type="project" value="UniProtKB-KW"/>
</dbReference>
<dbReference type="PANTHER" id="PTHR48086:SF3">
    <property type="entry name" value="SODIUM_PROLINE SYMPORTER"/>
    <property type="match status" value="1"/>
</dbReference>
<feature type="transmembrane region" description="Helical" evidence="14">
    <location>
        <begin position="314"/>
        <end position="335"/>
    </location>
</feature>
<dbReference type="GO" id="GO:0006814">
    <property type="term" value="P:sodium ion transport"/>
    <property type="evidence" value="ECO:0007669"/>
    <property type="project" value="UniProtKB-KW"/>
</dbReference>
<feature type="transmembrane region" description="Helical" evidence="14">
    <location>
        <begin position="548"/>
        <end position="569"/>
    </location>
</feature>
<feature type="transmembrane region" description="Helical" evidence="14">
    <location>
        <begin position="117"/>
        <end position="136"/>
    </location>
</feature>
<feature type="transmembrane region" description="Helical" evidence="14">
    <location>
        <begin position="467"/>
        <end position="485"/>
    </location>
</feature>
<keyword evidence="7 14" id="KW-1133">Transmembrane helix</keyword>
<dbReference type="InterPro" id="IPR038377">
    <property type="entry name" value="Na/Glc_symporter_sf"/>
</dbReference>
<dbReference type="RefSeq" id="WP_200354685.1">
    <property type="nucleotide sequence ID" value="NZ_JAENIL010000009.1"/>
</dbReference>
<accession>A0A934RZR4</accession>
<evidence type="ECO:0000256" key="12">
    <source>
        <dbReference type="ARBA" id="ARBA00033708"/>
    </source>
</evidence>
<reference evidence="15" key="1">
    <citation type="submission" date="2021-01" db="EMBL/GenBank/DDBJ databases">
        <title>Modified the classification status of verrucomicrobia.</title>
        <authorList>
            <person name="Feng X."/>
        </authorList>
    </citation>
    <scope>NUCLEOTIDE SEQUENCE</scope>
    <source>
        <strain evidence="15">KCTC 13126</strain>
    </source>
</reference>
<dbReference type="InterPro" id="IPR001734">
    <property type="entry name" value="Na/solute_symporter"/>
</dbReference>
<comment type="similarity">
    <text evidence="2 13">Belongs to the sodium:solute symporter (SSF) (TC 2.A.21) family.</text>
</comment>
<keyword evidence="4" id="KW-1003">Cell membrane</keyword>
<keyword evidence="8" id="KW-0915">Sodium</keyword>
<evidence type="ECO:0000256" key="9">
    <source>
        <dbReference type="ARBA" id="ARBA00023065"/>
    </source>
</evidence>
<dbReference type="AlphaFoldDB" id="A0A934RZR4"/>
<dbReference type="Gene3D" id="1.20.1730.10">
    <property type="entry name" value="Sodium/glucose cotransporter"/>
    <property type="match status" value="1"/>
</dbReference>
<comment type="subcellular location">
    <subcellularLocation>
        <location evidence="1">Cell membrane</location>
        <topology evidence="1">Multi-pass membrane protein</topology>
    </subcellularLocation>
</comment>
<evidence type="ECO:0000256" key="8">
    <source>
        <dbReference type="ARBA" id="ARBA00023053"/>
    </source>
</evidence>
<keyword evidence="5 14" id="KW-0812">Transmembrane</keyword>
<feature type="transmembrane region" description="Helical" evidence="14">
    <location>
        <begin position="376"/>
        <end position="394"/>
    </location>
</feature>
<keyword evidence="10 14" id="KW-0472">Membrane</keyword>
<comment type="catalytic activity">
    <reaction evidence="12">
        <text>L-proline(in) + Na(+)(in) = L-proline(out) + Na(+)(out)</text>
        <dbReference type="Rhea" id="RHEA:28967"/>
        <dbReference type="ChEBI" id="CHEBI:29101"/>
        <dbReference type="ChEBI" id="CHEBI:60039"/>
    </reaction>
</comment>
<evidence type="ECO:0000256" key="2">
    <source>
        <dbReference type="ARBA" id="ARBA00006434"/>
    </source>
</evidence>
<feature type="transmembrane region" description="Helical" evidence="14">
    <location>
        <begin position="522"/>
        <end position="542"/>
    </location>
</feature>
<evidence type="ECO:0000256" key="7">
    <source>
        <dbReference type="ARBA" id="ARBA00022989"/>
    </source>
</evidence>
<dbReference type="PANTHER" id="PTHR48086">
    <property type="entry name" value="SODIUM/PROLINE SYMPORTER-RELATED"/>
    <property type="match status" value="1"/>
</dbReference>
<organism evidence="15 16">
    <name type="scientific">Pelagicoccus mobilis</name>
    <dbReference type="NCBI Taxonomy" id="415221"/>
    <lineage>
        <taxon>Bacteria</taxon>
        <taxon>Pseudomonadati</taxon>
        <taxon>Verrucomicrobiota</taxon>
        <taxon>Opitutia</taxon>
        <taxon>Puniceicoccales</taxon>
        <taxon>Pelagicoccaceae</taxon>
        <taxon>Pelagicoccus</taxon>
    </lineage>
</organism>
<evidence type="ECO:0000313" key="15">
    <source>
        <dbReference type="EMBL" id="MBK1876468.1"/>
    </source>
</evidence>
<feature type="transmembrane region" description="Helical" evidence="14">
    <location>
        <begin position="177"/>
        <end position="198"/>
    </location>
</feature>
<keyword evidence="11" id="KW-0739">Sodium transport</keyword>
<evidence type="ECO:0000256" key="11">
    <source>
        <dbReference type="ARBA" id="ARBA00023201"/>
    </source>
</evidence>
<name>A0A934RZR4_9BACT</name>
<evidence type="ECO:0000313" key="16">
    <source>
        <dbReference type="Proteomes" id="UP000617628"/>
    </source>
</evidence>
<evidence type="ECO:0000256" key="1">
    <source>
        <dbReference type="ARBA" id="ARBA00004651"/>
    </source>
</evidence>
<dbReference type="EMBL" id="JAENIL010000009">
    <property type="protein sequence ID" value="MBK1876468.1"/>
    <property type="molecule type" value="Genomic_DNA"/>
</dbReference>
<keyword evidence="3" id="KW-0813">Transport</keyword>
<dbReference type="Proteomes" id="UP000617628">
    <property type="component" value="Unassembled WGS sequence"/>
</dbReference>
<evidence type="ECO:0000256" key="3">
    <source>
        <dbReference type="ARBA" id="ARBA00022448"/>
    </source>
</evidence>
<evidence type="ECO:0000256" key="5">
    <source>
        <dbReference type="ARBA" id="ARBA00022692"/>
    </source>
</evidence>
<dbReference type="GO" id="GO:0005886">
    <property type="term" value="C:plasma membrane"/>
    <property type="evidence" value="ECO:0007669"/>
    <property type="project" value="UniProtKB-SubCell"/>
</dbReference>
<evidence type="ECO:0000256" key="14">
    <source>
        <dbReference type="SAM" id="Phobius"/>
    </source>
</evidence>
<feature type="transmembrane region" description="Helical" evidence="14">
    <location>
        <begin position="270"/>
        <end position="294"/>
    </location>
</feature>
<evidence type="ECO:0000256" key="10">
    <source>
        <dbReference type="ARBA" id="ARBA00023136"/>
    </source>
</evidence>
<sequence>MTIEYITLGAYLILLPLLGVLFSKFNNNLSDYVRGGGQVAWWLSGSSILMAGISAFTFTGNASAAFEAGPTVLIIYAANVTAMLICGLFLGAWYRQTRAYTPADVVKSRFSVAVEQFSAYTGILIAPFAAGIQLWALSVFASSTFGVPIEYCIFVIGAVVVFYSTTGGKWAVMATDFVQSLILLSITILVAVLCYHKIGGLSEFFGYFSEPEFAEDFKFVKDPDQWADGKFSFQWIVVIFIMTIYHQITLASAARFLVVKDGKAASKSAYLGAILMAIGSLIWFFPPMVARFLYGDEIMAQAIENPENSSYSYIAQKVLPNGLMGVMIAAMFAATMSSMDSGLNMQVGALVRNIVPKVREMFGVTKKMTPKGELRLCKISTIGIGCLIITYSYLFSQNKELALFDAYLMINSIITIPLVFPMLVGFWVKKLPSWSYFVMFGFCLLPSIYSFWLKETTGEGFTIQQRAMWIFIYGIIGALVCMPFYRRTSDAYKRKVEDFYKLIRTPIRDDEHEGVSRAYGQLVLLGRSSVGVGLALLLLLFVPNELAGILSVLFISGFCAGIGVLLLWAARVEKRKEEQGSE</sequence>
<keyword evidence="9" id="KW-0406">Ion transport</keyword>
<feature type="transmembrane region" description="Helical" evidence="14">
    <location>
        <begin position="6"/>
        <end position="27"/>
    </location>
</feature>
<feature type="transmembrane region" description="Helical" evidence="14">
    <location>
        <begin position="434"/>
        <end position="452"/>
    </location>
</feature>
<keyword evidence="16" id="KW-1185">Reference proteome</keyword>
<feature type="transmembrane region" description="Helical" evidence="14">
    <location>
        <begin position="72"/>
        <end position="94"/>
    </location>
</feature>
<comment type="caution">
    <text evidence="15">The sequence shown here is derived from an EMBL/GenBank/DDBJ whole genome shotgun (WGS) entry which is preliminary data.</text>
</comment>
<feature type="transmembrane region" description="Helical" evidence="14">
    <location>
        <begin position="148"/>
        <end position="165"/>
    </location>
</feature>
<dbReference type="Pfam" id="PF00474">
    <property type="entry name" value="SSF"/>
    <property type="match status" value="1"/>
</dbReference>
<proteinExistence type="inferred from homology"/>
<keyword evidence="6" id="KW-0769">Symport</keyword>
<dbReference type="PROSITE" id="PS50283">
    <property type="entry name" value="NA_SOLUT_SYMP_3"/>
    <property type="match status" value="1"/>
</dbReference>
<feature type="transmembrane region" description="Helical" evidence="14">
    <location>
        <begin position="39"/>
        <end position="60"/>
    </location>
</feature>
<protein>
    <submittedName>
        <fullName evidence="15">Uncharacterized protein</fullName>
    </submittedName>
</protein>